<gene>
    <name evidence="2" type="ORF">MICPUN_58111</name>
</gene>
<dbReference type="Proteomes" id="UP000002009">
    <property type="component" value="Chromosome 4"/>
</dbReference>
<feature type="compositionally biased region" description="Low complexity" evidence="1">
    <location>
        <begin position="244"/>
        <end position="255"/>
    </location>
</feature>
<dbReference type="AlphaFoldDB" id="C1E4P5"/>
<evidence type="ECO:0000256" key="1">
    <source>
        <dbReference type="SAM" id="MobiDB-lite"/>
    </source>
</evidence>
<dbReference type="RefSeq" id="XP_002501497.1">
    <property type="nucleotide sequence ID" value="XM_002501451.1"/>
</dbReference>
<protein>
    <submittedName>
        <fullName evidence="2">Uncharacterized protein</fullName>
    </submittedName>
</protein>
<feature type="compositionally biased region" description="Low complexity" evidence="1">
    <location>
        <begin position="142"/>
        <end position="169"/>
    </location>
</feature>
<feature type="region of interest" description="Disordered" evidence="1">
    <location>
        <begin position="137"/>
        <end position="185"/>
    </location>
</feature>
<accession>C1E4P5</accession>
<feature type="region of interest" description="Disordered" evidence="1">
    <location>
        <begin position="204"/>
        <end position="263"/>
    </location>
</feature>
<evidence type="ECO:0000313" key="3">
    <source>
        <dbReference type="Proteomes" id="UP000002009"/>
    </source>
</evidence>
<proteinExistence type="predicted"/>
<dbReference type="GeneID" id="8243183"/>
<dbReference type="InParanoid" id="C1E4P5"/>
<sequence length="276" mass="27636">MTQSDCQTGRGFERGCWIAQPGTHTRTRASRTRPENRNRPTNEMVAMLSTSAFVGQRVVAAKTAAKPRKVACKVVSAHAEPRQIALAGVAAAAVVLDATASLAAPSASMDASALYKKVEPERTAKSRFDGTEVAKLKANGGKTAPAPKAAASASKPATASKPAPASKSAPAKKKSSKKTDSQASSGGALAAVVALGGLFAANATRGGDSSSSSSSGSSGSSSGGKSDAAANAAEAQKWIDSWKGSSPAPAAGAGADTPEGRAAEAQAWIDAWKAKQ</sequence>
<dbReference type="EMBL" id="CP001325">
    <property type="protein sequence ID" value="ACO62755.1"/>
    <property type="molecule type" value="Genomic_DNA"/>
</dbReference>
<dbReference type="KEGG" id="mis:MICPUN_58111"/>
<evidence type="ECO:0000313" key="2">
    <source>
        <dbReference type="EMBL" id="ACO62755.1"/>
    </source>
</evidence>
<feature type="region of interest" description="Disordered" evidence="1">
    <location>
        <begin position="17"/>
        <end position="39"/>
    </location>
</feature>
<feature type="compositionally biased region" description="Low complexity" evidence="1">
    <location>
        <begin position="204"/>
        <end position="226"/>
    </location>
</feature>
<keyword evidence="3" id="KW-1185">Reference proteome</keyword>
<organism evidence="2 3">
    <name type="scientific">Micromonas commoda (strain RCC299 / NOUM17 / CCMP2709)</name>
    <name type="common">Picoplanktonic green alga</name>
    <dbReference type="NCBI Taxonomy" id="296587"/>
    <lineage>
        <taxon>Eukaryota</taxon>
        <taxon>Viridiplantae</taxon>
        <taxon>Chlorophyta</taxon>
        <taxon>Mamiellophyceae</taxon>
        <taxon>Mamiellales</taxon>
        <taxon>Mamiellaceae</taxon>
        <taxon>Micromonas</taxon>
    </lineage>
</organism>
<reference evidence="2 3" key="1">
    <citation type="journal article" date="2009" name="Science">
        <title>Green evolution and dynamic adaptations revealed by genomes of the marine picoeukaryotes Micromonas.</title>
        <authorList>
            <person name="Worden A.Z."/>
            <person name="Lee J.H."/>
            <person name="Mock T."/>
            <person name="Rouze P."/>
            <person name="Simmons M.P."/>
            <person name="Aerts A.L."/>
            <person name="Allen A.E."/>
            <person name="Cuvelier M.L."/>
            <person name="Derelle E."/>
            <person name="Everett M.V."/>
            <person name="Foulon E."/>
            <person name="Grimwood J."/>
            <person name="Gundlach H."/>
            <person name="Henrissat B."/>
            <person name="Napoli C."/>
            <person name="McDonald S.M."/>
            <person name="Parker M.S."/>
            <person name="Rombauts S."/>
            <person name="Salamov A."/>
            <person name="Von Dassow P."/>
            <person name="Badger J.H."/>
            <person name="Coutinho P.M."/>
            <person name="Demir E."/>
            <person name="Dubchak I."/>
            <person name="Gentemann C."/>
            <person name="Eikrem W."/>
            <person name="Gready J.E."/>
            <person name="John U."/>
            <person name="Lanier W."/>
            <person name="Lindquist E.A."/>
            <person name="Lucas S."/>
            <person name="Mayer K.F."/>
            <person name="Moreau H."/>
            <person name="Not F."/>
            <person name="Otillar R."/>
            <person name="Panaud O."/>
            <person name="Pangilinan J."/>
            <person name="Paulsen I."/>
            <person name="Piegu B."/>
            <person name="Poliakov A."/>
            <person name="Robbens S."/>
            <person name="Schmutz J."/>
            <person name="Toulza E."/>
            <person name="Wyss T."/>
            <person name="Zelensky A."/>
            <person name="Zhou K."/>
            <person name="Armbrust E.V."/>
            <person name="Bhattacharya D."/>
            <person name="Goodenough U.W."/>
            <person name="Van de Peer Y."/>
            <person name="Grigoriev I.V."/>
        </authorList>
    </citation>
    <scope>NUCLEOTIDE SEQUENCE [LARGE SCALE GENOMIC DNA]</scope>
    <source>
        <strain evidence="3">RCC299 / NOUM17</strain>
    </source>
</reference>
<name>C1E4P5_MICCC</name>